<protein>
    <recommendedName>
        <fullName evidence="2">Antitoxin</fullName>
    </recommendedName>
</protein>
<dbReference type="OrthoDB" id="5297687at2"/>
<dbReference type="InterPro" id="IPR036165">
    <property type="entry name" value="YefM-like_sf"/>
</dbReference>
<dbReference type="PANTHER" id="PTHR33713:SF10">
    <property type="entry name" value="ANTITOXIN YAFN"/>
    <property type="match status" value="1"/>
</dbReference>
<evidence type="ECO:0000313" key="3">
    <source>
        <dbReference type="EMBL" id="AJG21443.1"/>
    </source>
</evidence>
<evidence type="ECO:0000256" key="1">
    <source>
        <dbReference type="ARBA" id="ARBA00009981"/>
    </source>
</evidence>
<evidence type="ECO:0000313" key="4">
    <source>
        <dbReference type="Proteomes" id="UP000031843"/>
    </source>
</evidence>
<dbReference type="KEGG" id="cbw:RR42_m4095"/>
<dbReference type="RefSeq" id="WP_043350736.1">
    <property type="nucleotide sequence ID" value="NZ_CP010536.1"/>
</dbReference>
<dbReference type="SUPFAM" id="SSF143120">
    <property type="entry name" value="YefM-like"/>
    <property type="match status" value="1"/>
</dbReference>
<gene>
    <name evidence="3" type="ORF">RR42_m4095</name>
</gene>
<dbReference type="NCBIfam" id="TIGR01552">
    <property type="entry name" value="phd_fam"/>
    <property type="match status" value="1"/>
</dbReference>
<sequence length="83" mass="9392">MENIHSLLTVSISEFKQNPSKVVEEAHGQPVAVLNHNRPAFYTVSPEFMAKLAEPYDERQLESLVQTRLKSVSRAVKVNIDDL</sequence>
<dbReference type="STRING" id="68895.RR42_m4095"/>
<reference evidence="3 4" key="1">
    <citation type="journal article" date="2015" name="Genome Announc.">
        <title>Complete Genome Sequence of Cupriavidus basilensis 4G11, Isolated from the Oak Ridge Field Research Center Site.</title>
        <authorList>
            <person name="Ray J."/>
            <person name="Waters R.J."/>
            <person name="Skerker J.M."/>
            <person name="Kuehl J.V."/>
            <person name="Price M.N."/>
            <person name="Huang J."/>
            <person name="Chakraborty R."/>
            <person name="Arkin A.P."/>
            <person name="Deutschbauer A."/>
        </authorList>
    </citation>
    <scope>NUCLEOTIDE SEQUENCE [LARGE SCALE GENOMIC DNA]</scope>
    <source>
        <strain evidence="3">4G11</strain>
    </source>
</reference>
<name>A0A0C4YF06_9BURK</name>
<evidence type="ECO:0000256" key="2">
    <source>
        <dbReference type="RuleBase" id="RU362080"/>
    </source>
</evidence>
<dbReference type="Proteomes" id="UP000031843">
    <property type="component" value="Chromosome main"/>
</dbReference>
<organism evidence="3 4">
    <name type="scientific">Cupriavidus basilensis</name>
    <dbReference type="NCBI Taxonomy" id="68895"/>
    <lineage>
        <taxon>Bacteria</taxon>
        <taxon>Pseudomonadati</taxon>
        <taxon>Pseudomonadota</taxon>
        <taxon>Betaproteobacteria</taxon>
        <taxon>Burkholderiales</taxon>
        <taxon>Burkholderiaceae</taxon>
        <taxon>Cupriavidus</taxon>
    </lineage>
</organism>
<dbReference type="Pfam" id="PF02604">
    <property type="entry name" value="PhdYeFM_antitox"/>
    <property type="match status" value="1"/>
</dbReference>
<comment type="function">
    <text evidence="2">Antitoxin component of a type II toxin-antitoxin (TA) system.</text>
</comment>
<dbReference type="EMBL" id="CP010536">
    <property type="protein sequence ID" value="AJG21443.1"/>
    <property type="molecule type" value="Genomic_DNA"/>
</dbReference>
<dbReference type="AlphaFoldDB" id="A0A0C4YF06"/>
<keyword evidence="4" id="KW-1185">Reference proteome</keyword>
<proteinExistence type="inferred from homology"/>
<dbReference type="InterPro" id="IPR051405">
    <property type="entry name" value="phD/YefM_antitoxin"/>
</dbReference>
<comment type="similarity">
    <text evidence="1 2">Belongs to the phD/YefM antitoxin family.</text>
</comment>
<dbReference type="PANTHER" id="PTHR33713">
    <property type="entry name" value="ANTITOXIN YAFN-RELATED"/>
    <property type="match status" value="1"/>
</dbReference>
<dbReference type="InterPro" id="IPR006442">
    <property type="entry name" value="Antitoxin_Phd/YefM"/>
</dbReference>
<accession>A0A0C4YF06</accession>